<evidence type="ECO:0000313" key="2">
    <source>
        <dbReference type="EMBL" id="CAA9299606.1"/>
    </source>
</evidence>
<name>A0A6J4K9X7_9BACT</name>
<accession>A0A6J4K9X7</accession>
<protein>
    <submittedName>
        <fullName evidence="2">Uncharacterized protein</fullName>
    </submittedName>
</protein>
<reference evidence="2" key="1">
    <citation type="submission" date="2020-02" db="EMBL/GenBank/DDBJ databases">
        <authorList>
            <person name="Meier V. D."/>
        </authorList>
    </citation>
    <scope>NUCLEOTIDE SEQUENCE</scope>
    <source>
        <strain evidence="2">AVDCRST_MAG40</strain>
    </source>
</reference>
<dbReference type="EMBL" id="CADCTX010000073">
    <property type="protein sequence ID" value="CAA9299606.1"/>
    <property type="molecule type" value="Genomic_DNA"/>
</dbReference>
<evidence type="ECO:0000256" key="1">
    <source>
        <dbReference type="SAM" id="MobiDB-lite"/>
    </source>
</evidence>
<organism evidence="2">
    <name type="scientific">uncultured Gemmatimonadaceae bacterium</name>
    <dbReference type="NCBI Taxonomy" id="246130"/>
    <lineage>
        <taxon>Bacteria</taxon>
        <taxon>Pseudomonadati</taxon>
        <taxon>Gemmatimonadota</taxon>
        <taxon>Gemmatimonadia</taxon>
        <taxon>Gemmatimonadales</taxon>
        <taxon>Gemmatimonadaceae</taxon>
        <taxon>environmental samples</taxon>
    </lineage>
</organism>
<gene>
    <name evidence="2" type="ORF">AVDCRST_MAG40-262</name>
</gene>
<feature type="region of interest" description="Disordered" evidence="1">
    <location>
        <begin position="108"/>
        <end position="181"/>
    </location>
</feature>
<sequence length="181" mass="19823">MPRPDRQAPEPQLGQQLAHRALVQAHPELAPDPRLQVAAAPAHHAVARQLRPLLDPAVHRGLLLGREPRRGAGGAAVRQPGDPLGVVAVHPVAERLPVHAARLGRVLARTPVQHQRDRQHPPRRVRVPAAGRLAPQVSGRQPFSRDRHRHSQPPASSAGNSESRPPRRQDHMRVSGQGGWY</sequence>
<feature type="compositionally biased region" description="Basic and acidic residues" evidence="1">
    <location>
        <begin position="164"/>
        <end position="173"/>
    </location>
</feature>
<dbReference type="AlphaFoldDB" id="A0A6J4K9X7"/>
<proteinExistence type="predicted"/>
<feature type="compositionally biased region" description="Polar residues" evidence="1">
    <location>
        <begin position="153"/>
        <end position="163"/>
    </location>
</feature>